<keyword evidence="1" id="KW-1133">Transmembrane helix</keyword>
<evidence type="ECO:0000256" key="1">
    <source>
        <dbReference type="SAM" id="Phobius"/>
    </source>
</evidence>
<name>A0A2P2LXA6_RHIMU</name>
<protein>
    <submittedName>
        <fullName evidence="2">Uncharacterized protein</fullName>
    </submittedName>
</protein>
<proteinExistence type="predicted"/>
<accession>A0A2P2LXA6</accession>
<dbReference type="AlphaFoldDB" id="A0A2P2LXA6"/>
<organism evidence="2">
    <name type="scientific">Rhizophora mucronata</name>
    <name type="common">Asiatic mangrove</name>
    <dbReference type="NCBI Taxonomy" id="61149"/>
    <lineage>
        <taxon>Eukaryota</taxon>
        <taxon>Viridiplantae</taxon>
        <taxon>Streptophyta</taxon>
        <taxon>Embryophyta</taxon>
        <taxon>Tracheophyta</taxon>
        <taxon>Spermatophyta</taxon>
        <taxon>Magnoliopsida</taxon>
        <taxon>eudicotyledons</taxon>
        <taxon>Gunneridae</taxon>
        <taxon>Pentapetalae</taxon>
        <taxon>rosids</taxon>
        <taxon>fabids</taxon>
        <taxon>Malpighiales</taxon>
        <taxon>Rhizophoraceae</taxon>
        <taxon>Rhizophora</taxon>
    </lineage>
</organism>
<dbReference type="EMBL" id="GGEC01042130">
    <property type="protein sequence ID" value="MBX22614.1"/>
    <property type="molecule type" value="Transcribed_RNA"/>
</dbReference>
<evidence type="ECO:0000313" key="2">
    <source>
        <dbReference type="EMBL" id="MBX22614.1"/>
    </source>
</evidence>
<keyword evidence="1" id="KW-0472">Membrane</keyword>
<keyword evidence="1" id="KW-0812">Transmembrane</keyword>
<dbReference type="EMBL" id="GGEC01042131">
    <property type="protein sequence ID" value="MBX22615.1"/>
    <property type="molecule type" value="Transcribed_RNA"/>
</dbReference>
<reference evidence="2" key="1">
    <citation type="submission" date="2018-02" db="EMBL/GenBank/DDBJ databases">
        <title>Rhizophora mucronata_Transcriptome.</title>
        <authorList>
            <person name="Meera S.P."/>
            <person name="Sreeshan A."/>
            <person name="Augustine A."/>
        </authorList>
    </citation>
    <scope>NUCLEOTIDE SEQUENCE</scope>
    <source>
        <tissue evidence="2">Leaf</tissue>
    </source>
</reference>
<sequence length="62" mass="7247">MVALAVGYLSFRHAQALLLQIMLWTLNSILWYFFLAPNFVDSTKKAKNIHPNCMMIKSLRYI</sequence>
<feature type="transmembrane region" description="Helical" evidence="1">
    <location>
        <begin position="16"/>
        <end position="35"/>
    </location>
</feature>